<accession>A0A151TNK5</accession>
<protein>
    <submittedName>
        <fullName evidence="2">Uncharacterized protein</fullName>
    </submittedName>
</protein>
<reference evidence="2 3" key="1">
    <citation type="journal article" date="2012" name="Nat. Biotechnol.">
        <title>Draft genome sequence of pigeonpea (Cajanus cajan), an orphan legume crop of resource-poor farmers.</title>
        <authorList>
            <person name="Varshney R.K."/>
            <person name="Chen W."/>
            <person name="Li Y."/>
            <person name="Bharti A.K."/>
            <person name="Saxena R.K."/>
            <person name="Schlueter J.A."/>
            <person name="Donoghue M.T."/>
            <person name="Azam S."/>
            <person name="Fan G."/>
            <person name="Whaley A.M."/>
            <person name="Farmer A.D."/>
            <person name="Sheridan J."/>
            <person name="Iwata A."/>
            <person name="Tuteja R."/>
            <person name="Penmetsa R.V."/>
            <person name="Wu W."/>
            <person name="Upadhyaya H.D."/>
            <person name="Yang S.P."/>
            <person name="Shah T."/>
            <person name="Saxena K.B."/>
            <person name="Michael T."/>
            <person name="McCombie W.R."/>
            <person name="Yang B."/>
            <person name="Zhang G."/>
            <person name="Yang H."/>
            <person name="Wang J."/>
            <person name="Spillane C."/>
            <person name="Cook D.R."/>
            <person name="May G.D."/>
            <person name="Xu X."/>
            <person name="Jackson S.A."/>
        </authorList>
    </citation>
    <scope>NUCLEOTIDE SEQUENCE [LARGE SCALE GENOMIC DNA]</scope>
    <source>
        <strain evidence="3">cv. Asha</strain>
    </source>
</reference>
<name>A0A151TNK5_CAJCA</name>
<gene>
    <name evidence="2" type="ORF">KK1_022262</name>
</gene>
<feature type="compositionally biased region" description="Polar residues" evidence="1">
    <location>
        <begin position="54"/>
        <end position="70"/>
    </location>
</feature>
<feature type="region of interest" description="Disordered" evidence="1">
    <location>
        <begin position="54"/>
        <end position="76"/>
    </location>
</feature>
<proteinExistence type="predicted"/>
<keyword evidence="3" id="KW-1185">Reference proteome</keyword>
<evidence type="ECO:0000313" key="3">
    <source>
        <dbReference type="Proteomes" id="UP000075243"/>
    </source>
</evidence>
<organism evidence="2 3">
    <name type="scientific">Cajanus cajan</name>
    <name type="common">Pigeon pea</name>
    <name type="synonym">Cajanus indicus</name>
    <dbReference type="NCBI Taxonomy" id="3821"/>
    <lineage>
        <taxon>Eukaryota</taxon>
        <taxon>Viridiplantae</taxon>
        <taxon>Streptophyta</taxon>
        <taxon>Embryophyta</taxon>
        <taxon>Tracheophyta</taxon>
        <taxon>Spermatophyta</taxon>
        <taxon>Magnoliopsida</taxon>
        <taxon>eudicotyledons</taxon>
        <taxon>Gunneridae</taxon>
        <taxon>Pentapetalae</taxon>
        <taxon>rosids</taxon>
        <taxon>fabids</taxon>
        <taxon>Fabales</taxon>
        <taxon>Fabaceae</taxon>
        <taxon>Papilionoideae</taxon>
        <taxon>50 kb inversion clade</taxon>
        <taxon>NPAAA clade</taxon>
        <taxon>indigoferoid/millettioid clade</taxon>
        <taxon>Phaseoleae</taxon>
        <taxon>Cajanus</taxon>
    </lineage>
</organism>
<dbReference type="EMBL" id="CM003606">
    <property type="protein sequence ID" value="KYP68628.1"/>
    <property type="molecule type" value="Genomic_DNA"/>
</dbReference>
<evidence type="ECO:0000256" key="1">
    <source>
        <dbReference type="SAM" id="MobiDB-lite"/>
    </source>
</evidence>
<dbReference type="AlphaFoldDB" id="A0A151TNK5"/>
<evidence type="ECO:0000313" key="2">
    <source>
        <dbReference type="EMBL" id="KYP68628.1"/>
    </source>
</evidence>
<sequence length="76" mass="8975">MQNLTINQPLNQLFCTGIRPPLLFNWTKNAGRLIFFKNKVRRILTQHCKQTSKLSSIPSQERNNQPFSQFKSRKSR</sequence>
<dbReference type="Proteomes" id="UP000075243">
    <property type="component" value="Chromosome 4"/>
</dbReference>
<dbReference type="Gramene" id="C.cajan_21624.t">
    <property type="protein sequence ID" value="C.cajan_21624.t.cds1"/>
    <property type="gene ID" value="C.cajan_21624"/>
</dbReference>